<reference evidence="1 2" key="1">
    <citation type="submission" date="2014-04" db="EMBL/GenBank/DDBJ databases">
        <title>Genome assembly of Hyalangium minutum DSM 14724.</title>
        <authorList>
            <person name="Sharma G."/>
            <person name="Subramanian S."/>
        </authorList>
    </citation>
    <scope>NUCLEOTIDE SEQUENCE [LARGE SCALE GENOMIC DNA]</scope>
    <source>
        <strain evidence="1 2">DSM 14724</strain>
    </source>
</reference>
<sequence length="247" mass="27619">MEPPGFAGREVRVFVPSRFDPQVPTPALFLFDGQNVFEGPPGQDQGWFVHEAIEGMDPRWNVAPLVVAIPSGTSWAEREDELTPWPTEGRGGRADAFLDWVAHAVVPRTRERFLLPEGALGAVVGGASWGGLLALHAHFAFPHLFGGALALSPSCWVGNFAIFESLRHRERPPFSRIYMDCGGREAEGRMLPPAEALAGELRARGYSRSQLWWRPDPGADHNERAWRRRLPRALRFMFRRGPRPGRP</sequence>
<dbReference type="Gene3D" id="3.40.50.1820">
    <property type="entry name" value="alpha/beta hydrolase"/>
    <property type="match status" value="1"/>
</dbReference>
<dbReference type="EMBL" id="JMCB01000007">
    <property type="protein sequence ID" value="KFE67651.1"/>
    <property type="molecule type" value="Genomic_DNA"/>
</dbReference>
<organism evidence="1 2">
    <name type="scientific">Hyalangium minutum</name>
    <dbReference type="NCBI Taxonomy" id="394096"/>
    <lineage>
        <taxon>Bacteria</taxon>
        <taxon>Pseudomonadati</taxon>
        <taxon>Myxococcota</taxon>
        <taxon>Myxococcia</taxon>
        <taxon>Myxococcales</taxon>
        <taxon>Cystobacterineae</taxon>
        <taxon>Archangiaceae</taxon>
        <taxon>Hyalangium</taxon>
    </lineage>
</organism>
<dbReference type="Pfam" id="PF00756">
    <property type="entry name" value="Esterase"/>
    <property type="match status" value="1"/>
</dbReference>
<dbReference type="PANTHER" id="PTHR48098:SF6">
    <property type="entry name" value="FERRI-BACILLIBACTIN ESTERASE BESA"/>
    <property type="match status" value="1"/>
</dbReference>
<dbReference type="SUPFAM" id="SSF53474">
    <property type="entry name" value="alpha/beta-Hydrolases"/>
    <property type="match status" value="1"/>
</dbReference>
<evidence type="ECO:0000313" key="1">
    <source>
        <dbReference type="EMBL" id="KFE67651.1"/>
    </source>
</evidence>
<dbReference type="Proteomes" id="UP000028725">
    <property type="component" value="Unassembled WGS sequence"/>
</dbReference>
<evidence type="ECO:0000313" key="2">
    <source>
        <dbReference type="Proteomes" id="UP000028725"/>
    </source>
</evidence>
<proteinExistence type="predicted"/>
<name>A0A085WIY8_9BACT</name>
<gene>
    <name evidence="1" type="ORF">DB31_8134</name>
</gene>
<keyword evidence="2" id="KW-1185">Reference proteome</keyword>
<dbReference type="AlphaFoldDB" id="A0A085WIY8"/>
<dbReference type="PANTHER" id="PTHR48098">
    <property type="entry name" value="ENTEROCHELIN ESTERASE-RELATED"/>
    <property type="match status" value="1"/>
</dbReference>
<dbReference type="InterPro" id="IPR029058">
    <property type="entry name" value="AB_hydrolase_fold"/>
</dbReference>
<comment type="caution">
    <text evidence="1">The sequence shown here is derived from an EMBL/GenBank/DDBJ whole genome shotgun (WGS) entry which is preliminary data.</text>
</comment>
<dbReference type="STRING" id="394096.DB31_8134"/>
<protein>
    <submittedName>
        <fullName evidence="1">Putative alpha-dextrin endo-1, 6-alpha-glucosidase</fullName>
    </submittedName>
</protein>
<accession>A0A085WIY8</accession>
<dbReference type="InterPro" id="IPR050583">
    <property type="entry name" value="Mycobacterial_A85_antigen"/>
</dbReference>
<dbReference type="InterPro" id="IPR000801">
    <property type="entry name" value="Esterase-like"/>
</dbReference>